<keyword evidence="15" id="KW-1185">Reference proteome</keyword>
<dbReference type="EMBL" id="JAHWXP010000004">
    <property type="protein sequence ID" value="MBY8338262.1"/>
    <property type="molecule type" value="Genomic_DNA"/>
</dbReference>
<evidence type="ECO:0000313" key="15">
    <source>
        <dbReference type="Proteomes" id="UP000759298"/>
    </source>
</evidence>
<dbReference type="InterPro" id="IPR000516">
    <property type="entry name" value="Ni-dep_Hydgase_cyt-B"/>
</dbReference>
<evidence type="ECO:0000256" key="7">
    <source>
        <dbReference type="ARBA" id="ARBA00022723"/>
    </source>
</evidence>
<dbReference type="InterPro" id="IPR051542">
    <property type="entry name" value="Hydrogenase_cytochrome"/>
</dbReference>
<reference evidence="14 15" key="1">
    <citation type="submission" date="2021-07" db="EMBL/GenBank/DDBJ databases">
        <title>Alteriqipengyuania abyssalis NZ-12B nov, sp.nov isolated from deep sea sponge in pacific ocean.</title>
        <authorList>
            <person name="Tareen S."/>
            <person name="Wink J."/>
        </authorList>
    </citation>
    <scope>NUCLEOTIDE SEQUENCE [LARGE SCALE GENOMIC DNA]</scope>
    <source>
        <strain evidence="14 15">NZ-12B</strain>
    </source>
</reference>
<evidence type="ECO:0000259" key="13">
    <source>
        <dbReference type="Pfam" id="PF01292"/>
    </source>
</evidence>
<comment type="subcellular location">
    <subcellularLocation>
        <location evidence="1">Cell membrane</location>
        <topology evidence="1">Multi-pass membrane protein</topology>
    </subcellularLocation>
</comment>
<keyword evidence="8" id="KW-0249">Electron transport</keyword>
<dbReference type="PRINTS" id="PR00161">
    <property type="entry name" value="NIHGNASECYTB"/>
</dbReference>
<evidence type="ECO:0000313" key="14">
    <source>
        <dbReference type="EMBL" id="MBY8338262.1"/>
    </source>
</evidence>
<evidence type="ECO:0000256" key="2">
    <source>
        <dbReference type="ARBA" id="ARBA00008622"/>
    </source>
</evidence>
<feature type="transmembrane region" description="Helical" evidence="12">
    <location>
        <begin position="138"/>
        <end position="162"/>
    </location>
</feature>
<keyword evidence="4" id="KW-1003">Cell membrane</keyword>
<keyword evidence="3" id="KW-0813">Transport</keyword>
<gene>
    <name evidence="14" type="ORF">KYN89_14530</name>
</gene>
<sequence>MRHFVSTRIWHWINLIAIVVLFMSGLNISNAHPYLYWGDWGFSPTQAWLAVPRFPGWMTIPDYYSLAKARDWHLLMAFPFAFGLLGMWIAMLWNGHFRRDIKTTRREWRWSAIRADIAKHLQFDFTHGEGKYNFLQKIAYGAVFGVLLPGMVLTGLAISPGMEPSLWWLVDIFGGRQSARSLHFLCAWGIFGFFVVHVVLVLLSGPVGQLRAMILGGDHQPTNPPFARPAKSEGESA</sequence>
<evidence type="ECO:0000256" key="1">
    <source>
        <dbReference type="ARBA" id="ARBA00004651"/>
    </source>
</evidence>
<dbReference type="RefSeq" id="WP_222825741.1">
    <property type="nucleotide sequence ID" value="NZ_JAHWXP010000004.1"/>
</dbReference>
<organism evidence="14 15">
    <name type="scientific">Alteriqipengyuania abyssalis</name>
    <dbReference type="NCBI Taxonomy" id="2860200"/>
    <lineage>
        <taxon>Bacteria</taxon>
        <taxon>Pseudomonadati</taxon>
        <taxon>Pseudomonadota</taxon>
        <taxon>Alphaproteobacteria</taxon>
        <taxon>Sphingomonadales</taxon>
        <taxon>Erythrobacteraceae</taxon>
        <taxon>Alteriqipengyuania</taxon>
    </lineage>
</organism>
<evidence type="ECO:0000256" key="5">
    <source>
        <dbReference type="ARBA" id="ARBA00022617"/>
    </source>
</evidence>
<keyword evidence="9 12" id="KW-1133">Transmembrane helix</keyword>
<evidence type="ECO:0000256" key="8">
    <source>
        <dbReference type="ARBA" id="ARBA00022982"/>
    </source>
</evidence>
<name>A0ABS7PHR4_9SPHN</name>
<keyword evidence="7" id="KW-0479">Metal-binding</keyword>
<dbReference type="InterPro" id="IPR011577">
    <property type="entry name" value="Cyt_b561_bac/Ni-Hgenase"/>
</dbReference>
<keyword evidence="5" id="KW-0349">Heme</keyword>
<proteinExistence type="inferred from homology"/>
<feature type="domain" description="Cytochrome b561 bacterial/Ni-hydrogenase" evidence="13">
    <location>
        <begin position="6"/>
        <end position="215"/>
    </location>
</feature>
<evidence type="ECO:0000256" key="3">
    <source>
        <dbReference type="ARBA" id="ARBA00022448"/>
    </source>
</evidence>
<evidence type="ECO:0000256" key="11">
    <source>
        <dbReference type="ARBA" id="ARBA00023136"/>
    </source>
</evidence>
<dbReference type="SUPFAM" id="SSF81342">
    <property type="entry name" value="Transmembrane di-heme cytochromes"/>
    <property type="match status" value="1"/>
</dbReference>
<dbReference type="Pfam" id="PF01292">
    <property type="entry name" value="Ni_hydr_CYTB"/>
    <property type="match status" value="1"/>
</dbReference>
<protein>
    <submittedName>
        <fullName evidence="14">Cytochrome b/b6 domain-containing protein</fullName>
    </submittedName>
</protein>
<comment type="similarity">
    <text evidence="2">Belongs to the HupC/HyaC/HydC family.</text>
</comment>
<keyword evidence="6 12" id="KW-0812">Transmembrane</keyword>
<comment type="caution">
    <text evidence="14">The sequence shown here is derived from an EMBL/GenBank/DDBJ whole genome shotgun (WGS) entry which is preliminary data.</text>
</comment>
<evidence type="ECO:0000256" key="6">
    <source>
        <dbReference type="ARBA" id="ARBA00022692"/>
    </source>
</evidence>
<evidence type="ECO:0000256" key="4">
    <source>
        <dbReference type="ARBA" id="ARBA00022475"/>
    </source>
</evidence>
<feature type="transmembrane region" description="Helical" evidence="12">
    <location>
        <begin position="182"/>
        <end position="203"/>
    </location>
</feature>
<dbReference type="PANTHER" id="PTHR30485">
    <property type="entry name" value="NI/FE-HYDROGENASE 1 B-TYPE CYTOCHROME SUBUNIT"/>
    <property type="match status" value="1"/>
</dbReference>
<evidence type="ECO:0000256" key="12">
    <source>
        <dbReference type="SAM" id="Phobius"/>
    </source>
</evidence>
<feature type="transmembrane region" description="Helical" evidence="12">
    <location>
        <begin position="72"/>
        <end position="93"/>
    </location>
</feature>
<accession>A0ABS7PHR4</accession>
<feature type="transmembrane region" description="Helical" evidence="12">
    <location>
        <begin position="12"/>
        <end position="29"/>
    </location>
</feature>
<dbReference type="InterPro" id="IPR016174">
    <property type="entry name" value="Di-haem_cyt_TM"/>
</dbReference>
<keyword evidence="10" id="KW-0408">Iron</keyword>
<dbReference type="Gene3D" id="1.20.950.20">
    <property type="entry name" value="Transmembrane di-heme cytochromes, Chain C"/>
    <property type="match status" value="1"/>
</dbReference>
<dbReference type="PANTHER" id="PTHR30485:SF1">
    <property type="entry name" value="CYTOCHROME YDHU-RELATED"/>
    <property type="match status" value="1"/>
</dbReference>
<evidence type="ECO:0000256" key="10">
    <source>
        <dbReference type="ARBA" id="ARBA00023004"/>
    </source>
</evidence>
<keyword evidence="11 12" id="KW-0472">Membrane</keyword>
<evidence type="ECO:0000256" key="9">
    <source>
        <dbReference type="ARBA" id="ARBA00022989"/>
    </source>
</evidence>
<dbReference type="Proteomes" id="UP000759298">
    <property type="component" value="Unassembled WGS sequence"/>
</dbReference>